<dbReference type="Gene3D" id="1.20.1260.60">
    <property type="entry name" value="Vacuolar protein sorting-associated protein Ist1"/>
    <property type="match status" value="1"/>
</dbReference>
<evidence type="ECO:0000256" key="2">
    <source>
        <dbReference type="ARBA" id="ARBA00005536"/>
    </source>
</evidence>
<evidence type="ECO:0000256" key="1">
    <source>
        <dbReference type="ARBA" id="ARBA00004123"/>
    </source>
</evidence>
<evidence type="ECO:0000259" key="10">
    <source>
        <dbReference type="PROSITE" id="PS50053"/>
    </source>
</evidence>
<comment type="caution">
    <text evidence="11">The sequence shown here is derived from an EMBL/GenBank/DDBJ whole genome shotgun (WGS) entry which is preliminary data.</text>
</comment>
<keyword evidence="7" id="KW-0539">Nucleus</keyword>
<dbReference type="Gene3D" id="1.10.10.540">
    <property type="entry name" value="XPC-binding domain"/>
    <property type="match status" value="1"/>
</dbReference>
<dbReference type="GO" id="GO:0006289">
    <property type="term" value="P:nucleotide-excision repair"/>
    <property type="evidence" value="ECO:0007669"/>
    <property type="project" value="InterPro"/>
</dbReference>
<dbReference type="CDD" id="cd14379">
    <property type="entry name" value="UBA1_Rad23_plant"/>
    <property type="match status" value="1"/>
</dbReference>
<accession>A0A8T2WSI8</accession>
<feature type="region of interest" description="Disordered" evidence="8">
    <location>
        <begin position="670"/>
        <end position="691"/>
    </location>
</feature>
<dbReference type="SUPFAM" id="SSF101238">
    <property type="entry name" value="XPC-binding domain"/>
    <property type="match status" value="1"/>
</dbReference>
<reference evidence="11" key="1">
    <citation type="journal article" date="2021" name="J. Hered.">
        <title>Genome Assembly of Salicaceae Populus deltoides (Eastern Cottonwood) I-69 Based on Nanopore Sequencing and Hi-C Technologies.</title>
        <authorList>
            <person name="Bai S."/>
            <person name="Wu H."/>
            <person name="Zhang J."/>
            <person name="Pan Z."/>
            <person name="Zhao W."/>
            <person name="Li Z."/>
            <person name="Tong C."/>
        </authorList>
    </citation>
    <scope>NUCLEOTIDE SEQUENCE</scope>
    <source>
        <tissue evidence="11">Leaf</tissue>
    </source>
</reference>
<feature type="region of interest" description="Disordered" evidence="8">
    <location>
        <begin position="78"/>
        <end position="122"/>
    </location>
</feature>
<dbReference type="Pfam" id="PF03398">
    <property type="entry name" value="Ist1"/>
    <property type="match status" value="1"/>
</dbReference>
<dbReference type="PRINTS" id="PR01839">
    <property type="entry name" value="RAD23PROTEIN"/>
</dbReference>
<dbReference type="AlphaFoldDB" id="A0A8T2WSI8"/>
<comment type="similarity">
    <text evidence="3">Belongs to the RAD23 family.</text>
</comment>
<dbReference type="InterPro" id="IPR029071">
    <property type="entry name" value="Ubiquitin-like_domsf"/>
</dbReference>
<comment type="similarity">
    <text evidence="2">Belongs to the IST1 family.</text>
</comment>
<name>A0A8T2WSI8_POPDE</name>
<dbReference type="InterPro" id="IPR015360">
    <property type="entry name" value="XPC-bd"/>
</dbReference>
<keyword evidence="5" id="KW-0227">DNA damage</keyword>
<dbReference type="InterPro" id="IPR042277">
    <property type="entry name" value="IST1-like"/>
</dbReference>
<sequence>MKVFVKTLKGTNFEIEVKPEDTVVEVKKNIENVQGADVYPAAQQMLIYQGKVLKDDTTLDESKVAENSFIVVMLSKSKVSSGGPSTATAAPPALAQPTSSLPSNVTQPSSTSQAAVPAAALPQSATESSPAVVISALSSDADMYGQAASNLVAGSNLEATIQQILDMGGGSWNRETVVRALRAAFNNPERAVEYLYSGIPEQAEVPPVAQGPASGVAVNPPAQAQQPAAPPIGGPNANPLDLFPQGLPSTGSNAGAGNLDFLRNSQQFQALRAMVQANPQILQPMLQELGKQNPHLMRLIQEHQPDFLRLINEPVEGEGNVLGQLASAVPQTVTVTPEEREAIDRSWISYSNTTEASIYWATRLVGHVWHSGILVLVAFNGAFKFAVQGLSWCLRPAATNYRVQNMGKKLDALFRRKLKTSKFSSLAKLAVSRIVILKNQRQARLSLAKSDVIQLLNLGHQERALLRVEHVIKDQNMLGAFDMMEDYLHFLIERVVQLETNKECPEFKEAISSLIFASSRCGEFPELQEIRGVFTTRFGNEFAARAVELRRNCGVHPNIIQNLSARQPSLESRKKLLKDIATENGIILHLEEDTPVVAQENLDVDQPKQQQHEYKSVKLDATEYQARTHVLPEEDLSGSLKGRTYKDVASAALDAFESAAYAAHAARAAVELSRYESQDNEQYGHGDSSHG</sequence>
<dbReference type="InterPro" id="IPR000626">
    <property type="entry name" value="Ubiquitin-like_dom"/>
</dbReference>
<dbReference type="InterPro" id="IPR005061">
    <property type="entry name" value="Ist1"/>
</dbReference>
<evidence type="ECO:0000256" key="5">
    <source>
        <dbReference type="ARBA" id="ARBA00022763"/>
    </source>
</evidence>
<keyword evidence="12" id="KW-1185">Reference proteome</keyword>
<dbReference type="Gene3D" id="3.10.20.90">
    <property type="entry name" value="Phosphatidylinositol 3-kinase Catalytic Subunit, Chain A, domain 1"/>
    <property type="match status" value="1"/>
</dbReference>
<evidence type="ECO:0000256" key="6">
    <source>
        <dbReference type="ARBA" id="ARBA00023204"/>
    </source>
</evidence>
<dbReference type="InterPro" id="IPR036353">
    <property type="entry name" value="XPC-bd_sf"/>
</dbReference>
<dbReference type="GO" id="GO:0003684">
    <property type="term" value="F:damaged DNA binding"/>
    <property type="evidence" value="ECO:0007669"/>
    <property type="project" value="InterPro"/>
</dbReference>
<feature type="domain" description="Ubiquitin-like" evidence="10">
    <location>
        <begin position="1"/>
        <end position="76"/>
    </location>
</feature>
<dbReference type="NCBIfam" id="TIGR00601">
    <property type="entry name" value="rad23"/>
    <property type="match status" value="1"/>
</dbReference>
<dbReference type="Proteomes" id="UP000807159">
    <property type="component" value="Chromosome 17"/>
</dbReference>
<gene>
    <name evidence="11" type="ORF">H0E87_027964</name>
</gene>
<dbReference type="Gene3D" id="1.10.8.10">
    <property type="entry name" value="DNA helicase RuvA subunit, C-terminal domain"/>
    <property type="match status" value="1"/>
</dbReference>
<dbReference type="InterPro" id="IPR006636">
    <property type="entry name" value="STI1_HS-bd"/>
</dbReference>
<dbReference type="EMBL" id="JACEGQ020000017">
    <property type="protein sequence ID" value="KAH8483372.1"/>
    <property type="molecule type" value="Genomic_DNA"/>
</dbReference>
<evidence type="ECO:0000256" key="8">
    <source>
        <dbReference type="SAM" id="MobiDB-lite"/>
    </source>
</evidence>
<evidence type="ECO:0000256" key="3">
    <source>
        <dbReference type="ARBA" id="ARBA00009878"/>
    </source>
</evidence>
<feature type="compositionally biased region" description="Basic and acidic residues" evidence="8">
    <location>
        <begin position="673"/>
        <end position="691"/>
    </location>
</feature>
<dbReference type="SMART" id="SM00213">
    <property type="entry name" value="UBQ"/>
    <property type="match status" value="1"/>
</dbReference>
<dbReference type="GO" id="GO:0005829">
    <property type="term" value="C:cytosol"/>
    <property type="evidence" value="ECO:0007669"/>
    <property type="project" value="TreeGrafter"/>
</dbReference>
<evidence type="ECO:0000313" key="12">
    <source>
        <dbReference type="Proteomes" id="UP000807159"/>
    </source>
</evidence>
<dbReference type="FunFam" id="1.20.1260.60:FF:000002">
    <property type="entry name" value="Vacuolar protein sorting-associated protein IST1"/>
    <property type="match status" value="1"/>
</dbReference>
<dbReference type="CDD" id="cd01805">
    <property type="entry name" value="Ubl_Rad23"/>
    <property type="match status" value="1"/>
</dbReference>
<organism evidence="11 12">
    <name type="scientific">Populus deltoides</name>
    <name type="common">Eastern poplar</name>
    <name type="synonym">Eastern cottonwood</name>
    <dbReference type="NCBI Taxonomy" id="3696"/>
    <lineage>
        <taxon>Eukaryota</taxon>
        <taxon>Viridiplantae</taxon>
        <taxon>Streptophyta</taxon>
        <taxon>Embryophyta</taxon>
        <taxon>Tracheophyta</taxon>
        <taxon>Spermatophyta</taxon>
        <taxon>Magnoliopsida</taxon>
        <taxon>eudicotyledons</taxon>
        <taxon>Gunneridae</taxon>
        <taxon>Pentapetalae</taxon>
        <taxon>rosids</taxon>
        <taxon>fabids</taxon>
        <taxon>Malpighiales</taxon>
        <taxon>Salicaceae</taxon>
        <taxon>Saliceae</taxon>
        <taxon>Populus</taxon>
    </lineage>
</organism>
<proteinExistence type="inferred from homology"/>
<feature type="domain" description="UBA" evidence="9">
    <location>
        <begin position="155"/>
        <end position="198"/>
    </location>
</feature>
<dbReference type="Pfam" id="PF00240">
    <property type="entry name" value="ubiquitin"/>
    <property type="match status" value="1"/>
</dbReference>
<keyword evidence="4" id="KW-0677">Repeat</keyword>
<protein>
    <recommendedName>
        <fullName evidence="13">DNA repair protein RAD23</fullName>
    </recommendedName>
</protein>
<evidence type="ECO:0000256" key="7">
    <source>
        <dbReference type="ARBA" id="ARBA00023242"/>
    </source>
</evidence>
<dbReference type="Pfam" id="PF00627">
    <property type="entry name" value="UBA"/>
    <property type="match status" value="1"/>
</dbReference>
<dbReference type="FunFam" id="1.10.8.10:FF:000003">
    <property type="entry name" value="UV excision repair protein RAD23 homolog"/>
    <property type="match status" value="1"/>
</dbReference>
<dbReference type="PROSITE" id="PS50053">
    <property type="entry name" value="UBIQUITIN_2"/>
    <property type="match status" value="1"/>
</dbReference>
<keyword evidence="6" id="KW-0234">DNA repair</keyword>
<evidence type="ECO:0000313" key="11">
    <source>
        <dbReference type="EMBL" id="KAH8483372.1"/>
    </source>
</evidence>
<dbReference type="FunFam" id="1.10.10.540:FF:000001">
    <property type="entry name" value="UV excision repair protein RAD23 B"/>
    <property type="match status" value="1"/>
</dbReference>
<dbReference type="InterPro" id="IPR015940">
    <property type="entry name" value="UBA"/>
</dbReference>
<dbReference type="SMART" id="SM00165">
    <property type="entry name" value="UBA"/>
    <property type="match status" value="1"/>
</dbReference>
<evidence type="ECO:0000256" key="4">
    <source>
        <dbReference type="ARBA" id="ARBA00022737"/>
    </source>
</evidence>
<dbReference type="FunFam" id="3.10.20.90:FF:000069">
    <property type="entry name" value="UV excision repair protein RAD23"/>
    <property type="match status" value="1"/>
</dbReference>
<evidence type="ECO:0008006" key="13">
    <source>
        <dbReference type="Google" id="ProtNLM"/>
    </source>
</evidence>
<evidence type="ECO:0000259" key="9">
    <source>
        <dbReference type="PROSITE" id="PS50030"/>
    </source>
</evidence>
<dbReference type="GO" id="GO:0070628">
    <property type="term" value="F:proteasome binding"/>
    <property type="evidence" value="ECO:0007669"/>
    <property type="project" value="TreeGrafter"/>
</dbReference>
<dbReference type="GO" id="GO:0043161">
    <property type="term" value="P:proteasome-mediated ubiquitin-dependent protein catabolic process"/>
    <property type="evidence" value="ECO:0007669"/>
    <property type="project" value="InterPro"/>
</dbReference>
<dbReference type="PROSITE" id="PS50030">
    <property type="entry name" value="UBA"/>
    <property type="match status" value="1"/>
</dbReference>
<dbReference type="GO" id="GO:0015031">
    <property type="term" value="P:protein transport"/>
    <property type="evidence" value="ECO:0007669"/>
    <property type="project" value="InterPro"/>
</dbReference>
<dbReference type="InterPro" id="IPR004806">
    <property type="entry name" value="Rad23"/>
</dbReference>
<comment type="subcellular location">
    <subcellularLocation>
        <location evidence="1">Nucleus</location>
    </subcellularLocation>
</comment>
<dbReference type="GO" id="GO:0031593">
    <property type="term" value="F:polyubiquitin modification-dependent protein binding"/>
    <property type="evidence" value="ECO:0007669"/>
    <property type="project" value="TreeGrafter"/>
</dbReference>
<dbReference type="GO" id="GO:0043130">
    <property type="term" value="F:ubiquitin binding"/>
    <property type="evidence" value="ECO:0007669"/>
    <property type="project" value="TreeGrafter"/>
</dbReference>
<dbReference type="SMART" id="SM00727">
    <property type="entry name" value="STI1"/>
    <property type="match status" value="1"/>
</dbReference>
<dbReference type="SUPFAM" id="SSF46934">
    <property type="entry name" value="UBA-like"/>
    <property type="match status" value="1"/>
</dbReference>
<feature type="compositionally biased region" description="Low complexity" evidence="8">
    <location>
        <begin position="80"/>
        <end position="122"/>
    </location>
</feature>
<dbReference type="PANTHER" id="PTHR10621">
    <property type="entry name" value="UV EXCISION REPAIR PROTEIN RAD23"/>
    <property type="match status" value="1"/>
</dbReference>
<dbReference type="PANTHER" id="PTHR10621:SF35">
    <property type="entry name" value="UBIQUITIN RECEPTOR RAD23C"/>
    <property type="match status" value="1"/>
</dbReference>
<dbReference type="SUPFAM" id="SSF54236">
    <property type="entry name" value="Ubiquitin-like"/>
    <property type="match status" value="1"/>
</dbReference>
<dbReference type="GO" id="GO:0005654">
    <property type="term" value="C:nucleoplasm"/>
    <property type="evidence" value="ECO:0007669"/>
    <property type="project" value="TreeGrafter"/>
</dbReference>
<dbReference type="InterPro" id="IPR009060">
    <property type="entry name" value="UBA-like_sf"/>
</dbReference>
<dbReference type="Pfam" id="PF09280">
    <property type="entry name" value="XPC-binding"/>
    <property type="match status" value="1"/>
</dbReference>